<comment type="similarity">
    <text evidence="1">Belongs to the LysR transcriptional regulatory family.</text>
</comment>
<dbReference type="OrthoDB" id="9813056at2"/>
<dbReference type="Pfam" id="PF00126">
    <property type="entry name" value="HTH_1"/>
    <property type="match status" value="1"/>
</dbReference>
<keyword evidence="2" id="KW-0805">Transcription regulation</keyword>
<dbReference type="InterPro" id="IPR036388">
    <property type="entry name" value="WH-like_DNA-bd_sf"/>
</dbReference>
<dbReference type="GO" id="GO:0043565">
    <property type="term" value="F:sequence-specific DNA binding"/>
    <property type="evidence" value="ECO:0007669"/>
    <property type="project" value="TreeGrafter"/>
</dbReference>
<keyword evidence="4" id="KW-0804">Transcription</keyword>
<proteinExistence type="inferred from homology"/>
<dbReference type="CDD" id="cd08422">
    <property type="entry name" value="PBP2_CrgA_like"/>
    <property type="match status" value="1"/>
</dbReference>
<dbReference type="PANTHER" id="PTHR30537:SF71">
    <property type="entry name" value="TRANSCRIPTIONAL REGULATORY PROTEIN"/>
    <property type="match status" value="1"/>
</dbReference>
<evidence type="ECO:0000256" key="2">
    <source>
        <dbReference type="ARBA" id="ARBA00023015"/>
    </source>
</evidence>
<keyword evidence="3 6" id="KW-0238">DNA-binding</keyword>
<evidence type="ECO:0000256" key="1">
    <source>
        <dbReference type="ARBA" id="ARBA00009437"/>
    </source>
</evidence>
<gene>
    <name evidence="6" type="ORF">LX81_03984</name>
</gene>
<dbReference type="PANTHER" id="PTHR30537">
    <property type="entry name" value="HTH-TYPE TRANSCRIPTIONAL REGULATOR"/>
    <property type="match status" value="1"/>
</dbReference>
<evidence type="ECO:0000313" key="6">
    <source>
        <dbReference type="EMBL" id="PZX11312.1"/>
    </source>
</evidence>
<dbReference type="InterPro" id="IPR058163">
    <property type="entry name" value="LysR-type_TF_proteobact-type"/>
</dbReference>
<accession>A0A2W7NJ49</accession>
<evidence type="ECO:0000313" key="7">
    <source>
        <dbReference type="Proteomes" id="UP000248916"/>
    </source>
</evidence>
<dbReference type="Proteomes" id="UP000248916">
    <property type="component" value="Unassembled WGS sequence"/>
</dbReference>
<evidence type="ECO:0000256" key="3">
    <source>
        <dbReference type="ARBA" id="ARBA00023125"/>
    </source>
</evidence>
<evidence type="ECO:0000259" key="5">
    <source>
        <dbReference type="PROSITE" id="PS50931"/>
    </source>
</evidence>
<comment type="caution">
    <text evidence="6">The sequence shown here is derived from an EMBL/GenBank/DDBJ whole genome shotgun (WGS) entry which is preliminary data.</text>
</comment>
<evidence type="ECO:0000256" key="4">
    <source>
        <dbReference type="ARBA" id="ARBA00023163"/>
    </source>
</evidence>
<sequence>MLGDPNRLRDLEIFSLVCSEGSFAAVARATGLSPSAVSKTISRLEDRIGGRLVLRTTRALTLTQEGETFLARTRDILGSIDAAEKEVRGDRVAEGEVRITTSASYATHILYPVLDRLLARHPRLRIVCSVTDQVVDLMGERADLAIRAGEMPSSSLVARSLGRSERVIVAAPGYLERRGTPISARDLEAHDLIGFAYPRRAATWSLVEGGRTVDVGVRPRLCATDGEAIRQMSLSGLGVARLTRFTIAEDLKAGRLVTLLADATVGDEEPFHVVWLGGSRAMPLRLRVILDFLGTEARID</sequence>
<dbReference type="SUPFAM" id="SSF46785">
    <property type="entry name" value="Winged helix' DNA-binding domain"/>
    <property type="match status" value="1"/>
</dbReference>
<dbReference type="RefSeq" id="WP_111538979.1">
    <property type="nucleotide sequence ID" value="NZ_QKZL01000033.1"/>
</dbReference>
<name>A0A2W7NJ49_9RHOB</name>
<dbReference type="GO" id="GO:0003700">
    <property type="term" value="F:DNA-binding transcription factor activity"/>
    <property type="evidence" value="ECO:0007669"/>
    <property type="project" value="InterPro"/>
</dbReference>
<organism evidence="6 7">
    <name type="scientific">Palleronia aestuarii</name>
    <dbReference type="NCBI Taxonomy" id="568105"/>
    <lineage>
        <taxon>Bacteria</taxon>
        <taxon>Pseudomonadati</taxon>
        <taxon>Pseudomonadota</taxon>
        <taxon>Alphaproteobacteria</taxon>
        <taxon>Rhodobacterales</taxon>
        <taxon>Roseobacteraceae</taxon>
        <taxon>Palleronia</taxon>
    </lineage>
</organism>
<dbReference type="Gene3D" id="3.40.190.290">
    <property type="match status" value="1"/>
</dbReference>
<dbReference type="GO" id="GO:0006351">
    <property type="term" value="P:DNA-templated transcription"/>
    <property type="evidence" value="ECO:0007669"/>
    <property type="project" value="TreeGrafter"/>
</dbReference>
<protein>
    <submittedName>
        <fullName evidence="6">DNA-binding transcriptional LysR family regulator</fullName>
    </submittedName>
</protein>
<dbReference type="EMBL" id="QKZL01000033">
    <property type="protein sequence ID" value="PZX11312.1"/>
    <property type="molecule type" value="Genomic_DNA"/>
</dbReference>
<reference evidence="6 7" key="1">
    <citation type="submission" date="2018-06" db="EMBL/GenBank/DDBJ databases">
        <title>Genomic Encyclopedia of Archaeal and Bacterial Type Strains, Phase II (KMG-II): from individual species to whole genera.</title>
        <authorList>
            <person name="Goeker M."/>
        </authorList>
    </citation>
    <scope>NUCLEOTIDE SEQUENCE [LARGE SCALE GENOMIC DNA]</scope>
    <source>
        <strain evidence="6 7">DSM 22009</strain>
    </source>
</reference>
<dbReference type="InterPro" id="IPR036390">
    <property type="entry name" value="WH_DNA-bd_sf"/>
</dbReference>
<dbReference type="FunFam" id="1.10.10.10:FF:000001">
    <property type="entry name" value="LysR family transcriptional regulator"/>
    <property type="match status" value="1"/>
</dbReference>
<dbReference type="PROSITE" id="PS50931">
    <property type="entry name" value="HTH_LYSR"/>
    <property type="match status" value="1"/>
</dbReference>
<dbReference type="SUPFAM" id="SSF53850">
    <property type="entry name" value="Periplasmic binding protein-like II"/>
    <property type="match status" value="1"/>
</dbReference>
<dbReference type="InterPro" id="IPR000847">
    <property type="entry name" value="LysR_HTH_N"/>
</dbReference>
<keyword evidence="7" id="KW-1185">Reference proteome</keyword>
<feature type="domain" description="HTH lysR-type" evidence="5">
    <location>
        <begin position="6"/>
        <end position="63"/>
    </location>
</feature>
<dbReference type="Pfam" id="PF03466">
    <property type="entry name" value="LysR_substrate"/>
    <property type="match status" value="1"/>
</dbReference>
<dbReference type="Gene3D" id="1.10.10.10">
    <property type="entry name" value="Winged helix-like DNA-binding domain superfamily/Winged helix DNA-binding domain"/>
    <property type="match status" value="1"/>
</dbReference>
<dbReference type="InterPro" id="IPR005119">
    <property type="entry name" value="LysR_subst-bd"/>
</dbReference>
<dbReference type="AlphaFoldDB" id="A0A2W7NJ49"/>